<sequence>NAMWDAVLDGRADTFSTHGMVEPSDICFQVAVTSVVLGQPVEKFYQCPFLMVDASNINTVQIGGVPPSCGMPRGRWDLWVPLNPLPEYGFPQPSLELRMQYMGY</sequence>
<proteinExistence type="predicted"/>
<comment type="caution">
    <text evidence="1">The sequence shown here is derived from an EMBL/GenBank/DDBJ whole genome shotgun (WGS) entry which is preliminary data.</text>
</comment>
<dbReference type="EMBL" id="BARV01003861">
    <property type="protein sequence ID" value="GAI12674.1"/>
    <property type="molecule type" value="Genomic_DNA"/>
</dbReference>
<dbReference type="AlphaFoldDB" id="X1N257"/>
<accession>X1N257</accession>
<name>X1N257_9ZZZZ</name>
<gene>
    <name evidence="1" type="ORF">S06H3_08962</name>
</gene>
<organism evidence="1">
    <name type="scientific">marine sediment metagenome</name>
    <dbReference type="NCBI Taxonomy" id="412755"/>
    <lineage>
        <taxon>unclassified sequences</taxon>
        <taxon>metagenomes</taxon>
        <taxon>ecological metagenomes</taxon>
    </lineage>
</organism>
<reference evidence="1" key="1">
    <citation type="journal article" date="2014" name="Front. Microbiol.">
        <title>High frequency of phylogenetically diverse reductive dehalogenase-homologous genes in deep subseafloor sedimentary metagenomes.</title>
        <authorList>
            <person name="Kawai M."/>
            <person name="Futagami T."/>
            <person name="Toyoda A."/>
            <person name="Takaki Y."/>
            <person name="Nishi S."/>
            <person name="Hori S."/>
            <person name="Arai W."/>
            <person name="Tsubouchi T."/>
            <person name="Morono Y."/>
            <person name="Uchiyama I."/>
            <person name="Ito T."/>
            <person name="Fujiyama A."/>
            <person name="Inagaki F."/>
            <person name="Takami H."/>
        </authorList>
    </citation>
    <scope>NUCLEOTIDE SEQUENCE</scope>
    <source>
        <strain evidence="1">Expedition CK06-06</strain>
    </source>
</reference>
<evidence type="ECO:0000313" key="1">
    <source>
        <dbReference type="EMBL" id="GAI12674.1"/>
    </source>
</evidence>
<feature type="non-terminal residue" evidence="1">
    <location>
        <position position="1"/>
    </location>
</feature>
<protein>
    <submittedName>
        <fullName evidence="1">Uncharacterized protein</fullName>
    </submittedName>
</protein>